<dbReference type="RefSeq" id="WP_043588304.1">
    <property type="nucleotide sequence ID" value="NZ_QWEC01000047.1"/>
</dbReference>
<sequence length="154" mass="17455">MTNIHDVAAYITQRFTGPISTMKLQKLTYFSQGWTLALLGRPLFEEQFSAWTRGPVAYALYNEHRGLYSVSDWRRGDANAVSDEERVVIDAVLSNYGALSGAELSDLTHRRDTPWAEARARVGAIEGAPANETIDREAMTRYFRRSFDHRPELA</sequence>
<protein>
    <submittedName>
        <fullName evidence="2">DUF4065 domain-containing protein</fullName>
    </submittedName>
</protein>
<organism evidence="2 3">
    <name type="scientific">Clavibacter michiganensis</name>
    <dbReference type="NCBI Taxonomy" id="28447"/>
    <lineage>
        <taxon>Bacteria</taxon>
        <taxon>Bacillati</taxon>
        <taxon>Actinomycetota</taxon>
        <taxon>Actinomycetes</taxon>
        <taxon>Micrococcales</taxon>
        <taxon>Microbacteriaceae</taxon>
        <taxon>Clavibacter</taxon>
    </lineage>
</organism>
<dbReference type="AlphaFoldDB" id="A0A399NZE5"/>
<dbReference type="InterPro" id="IPR025272">
    <property type="entry name" value="SocA_Panacea"/>
</dbReference>
<proteinExistence type="predicted"/>
<feature type="domain" description="Antitoxin SocA-like Panacea" evidence="1">
    <location>
        <begin position="24"/>
        <end position="115"/>
    </location>
</feature>
<evidence type="ECO:0000313" key="2">
    <source>
        <dbReference type="EMBL" id="RII97956.1"/>
    </source>
</evidence>
<dbReference type="Proteomes" id="UP000266298">
    <property type="component" value="Unassembled WGS sequence"/>
</dbReference>
<gene>
    <name evidence="2" type="ORF">DZF96_05100</name>
</gene>
<name>A0A399NZE5_9MICO</name>
<reference evidence="2 3" key="1">
    <citation type="submission" date="2018-08" db="EMBL/GenBank/DDBJ databases">
        <title>Genome Sequence of Clavibacter michiganensis Subspecies type strains, and the Atypical Peach-Colored Strains Isolated from Tomato.</title>
        <authorList>
            <person name="Osdaghi E."/>
            <person name="Portier P."/>
            <person name="Briand M."/>
            <person name="Jacques M.-A."/>
        </authorList>
    </citation>
    <scope>NUCLEOTIDE SEQUENCE [LARGE SCALE GENOMIC DNA]</scope>
    <source>
        <strain evidence="2 3">CFBP 7493</strain>
    </source>
</reference>
<dbReference type="EMBL" id="QWEC01000047">
    <property type="protein sequence ID" value="RII97956.1"/>
    <property type="molecule type" value="Genomic_DNA"/>
</dbReference>
<evidence type="ECO:0000259" key="1">
    <source>
        <dbReference type="Pfam" id="PF13274"/>
    </source>
</evidence>
<accession>A0A399NZE5</accession>
<dbReference type="Pfam" id="PF13274">
    <property type="entry name" value="SocA_Panacea"/>
    <property type="match status" value="1"/>
</dbReference>
<evidence type="ECO:0000313" key="3">
    <source>
        <dbReference type="Proteomes" id="UP000266298"/>
    </source>
</evidence>
<comment type="caution">
    <text evidence="2">The sequence shown here is derived from an EMBL/GenBank/DDBJ whole genome shotgun (WGS) entry which is preliminary data.</text>
</comment>